<name>A0A6V8LKR9_9BACT</name>
<dbReference type="RefSeq" id="WP_173082168.1">
    <property type="nucleotide sequence ID" value="NZ_BLTE01000003.1"/>
</dbReference>
<dbReference type="InterPro" id="IPR050194">
    <property type="entry name" value="Glycosyltransferase_grp1"/>
</dbReference>
<proteinExistence type="predicted"/>
<dbReference type="CDD" id="cd03801">
    <property type="entry name" value="GT4_PimA-like"/>
    <property type="match status" value="1"/>
</dbReference>
<dbReference type="GO" id="GO:0016757">
    <property type="term" value="F:glycosyltransferase activity"/>
    <property type="evidence" value="ECO:0007669"/>
    <property type="project" value="UniProtKB-KW"/>
</dbReference>
<protein>
    <submittedName>
        <fullName evidence="2">Alpha-D-kanosaminyltransferase</fullName>
        <ecNumber evidence="2">2.4.1.301</ecNumber>
    </submittedName>
</protein>
<accession>A0A6V8LKR9</accession>
<gene>
    <name evidence="2" type="primary">kanE_3</name>
    <name evidence="2" type="ORF">NNJEOMEG_01123</name>
</gene>
<evidence type="ECO:0000313" key="2">
    <source>
        <dbReference type="EMBL" id="GFK93292.1"/>
    </source>
</evidence>
<dbReference type="PANTHER" id="PTHR45947:SF3">
    <property type="entry name" value="SULFOQUINOVOSYL TRANSFERASE SQD2"/>
    <property type="match status" value="1"/>
</dbReference>
<keyword evidence="2" id="KW-0808">Transferase</keyword>
<dbReference type="InterPro" id="IPR001296">
    <property type="entry name" value="Glyco_trans_1"/>
</dbReference>
<dbReference type="Gene3D" id="3.40.50.2000">
    <property type="entry name" value="Glycogen Phosphorylase B"/>
    <property type="match status" value="2"/>
</dbReference>
<dbReference type="EC" id="2.4.1.301" evidence="2"/>
<sequence length="366" mass="41040">MRVAFYAPLKPLDHPRPSGDQTTALELTAHLASRGHEVRVASRFRARNLGVRPWAWPRAALEAWRASRGAADVWLTHHTYWKSPDVIGPFAARRMGVPYAVFQGIYSTKRRRDPLARLGFELNRRALLAASVVFTNRLLDLENLRRLLPEERLCRVAPCIDAPAFAHDPEARARLRAAWNVGGRPVILAAAMFRDDVKTQGLEYLLTRLARLERRDFELVLAGDGETRERLEALARRALPGRVRFLGRVERAKLRQVYSAADLFVFPGIRESLGMVYLEAQAAGLPVAAFLNGGIPEVTAPGETALLTPPFDDRAFLEAVSRLLDDADLRRTMGRAGSARVAALHDRPRAFAVVERRLNDLCRRNP</sequence>
<evidence type="ECO:0000259" key="1">
    <source>
        <dbReference type="Pfam" id="PF00534"/>
    </source>
</evidence>
<comment type="caution">
    <text evidence="2">The sequence shown here is derived from an EMBL/GenBank/DDBJ whole genome shotgun (WGS) entry which is preliminary data.</text>
</comment>
<dbReference type="AlphaFoldDB" id="A0A6V8LKR9"/>
<feature type="domain" description="Glycosyl transferase family 1" evidence="1">
    <location>
        <begin position="197"/>
        <end position="337"/>
    </location>
</feature>
<dbReference type="PANTHER" id="PTHR45947">
    <property type="entry name" value="SULFOQUINOVOSYL TRANSFERASE SQD2"/>
    <property type="match status" value="1"/>
</dbReference>
<dbReference type="Proteomes" id="UP000494245">
    <property type="component" value="Unassembled WGS sequence"/>
</dbReference>
<dbReference type="Pfam" id="PF00534">
    <property type="entry name" value="Glycos_transf_1"/>
    <property type="match status" value="1"/>
</dbReference>
<evidence type="ECO:0000313" key="3">
    <source>
        <dbReference type="Proteomes" id="UP000494245"/>
    </source>
</evidence>
<reference evidence="2 3" key="1">
    <citation type="submission" date="2020-04" db="EMBL/GenBank/DDBJ databases">
        <authorList>
            <consortium name="Desulfovibrio sp. FSS-1 genome sequencing consortium"/>
            <person name="Shimoshige H."/>
            <person name="Kobayashi H."/>
            <person name="Maekawa T."/>
        </authorList>
    </citation>
    <scope>NUCLEOTIDE SEQUENCE [LARGE SCALE GENOMIC DNA]</scope>
    <source>
        <strain evidence="2 3">SIID29052-01</strain>
    </source>
</reference>
<dbReference type="SUPFAM" id="SSF53756">
    <property type="entry name" value="UDP-Glycosyltransferase/glycogen phosphorylase"/>
    <property type="match status" value="1"/>
</dbReference>
<reference evidence="2 3" key="2">
    <citation type="submission" date="2020-05" db="EMBL/GenBank/DDBJ databases">
        <title>Draft genome sequence of Desulfovibrio sp. strainFSS-1.</title>
        <authorList>
            <person name="Shimoshige H."/>
            <person name="Kobayashi H."/>
            <person name="Maekawa T."/>
        </authorList>
    </citation>
    <scope>NUCLEOTIDE SEQUENCE [LARGE SCALE GENOMIC DNA]</scope>
    <source>
        <strain evidence="2 3">SIID29052-01</strain>
    </source>
</reference>
<organism evidence="2 3">
    <name type="scientific">Fundidesulfovibrio magnetotacticus</name>
    <dbReference type="NCBI Taxonomy" id="2730080"/>
    <lineage>
        <taxon>Bacteria</taxon>
        <taxon>Pseudomonadati</taxon>
        <taxon>Thermodesulfobacteriota</taxon>
        <taxon>Desulfovibrionia</taxon>
        <taxon>Desulfovibrionales</taxon>
        <taxon>Desulfovibrionaceae</taxon>
        <taxon>Fundidesulfovibrio</taxon>
    </lineage>
</organism>
<dbReference type="EMBL" id="BLTE01000003">
    <property type="protein sequence ID" value="GFK93292.1"/>
    <property type="molecule type" value="Genomic_DNA"/>
</dbReference>
<keyword evidence="2" id="KW-0328">Glycosyltransferase</keyword>
<keyword evidence="3" id="KW-1185">Reference proteome</keyword>